<keyword evidence="9" id="KW-1185">Reference proteome</keyword>
<protein>
    <recommendedName>
        <fullName evidence="3">protein-L-isoaspartate(D-aspartate) O-methyltransferase</fullName>
        <ecNumber evidence="3">2.1.1.77</ecNumber>
    </recommendedName>
</protein>
<dbReference type="SUPFAM" id="SSF53335">
    <property type="entry name" value="S-adenosyl-L-methionine-dependent methyltransferases"/>
    <property type="match status" value="1"/>
</dbReference>
<comment type="caution">
    <text evidence="8">The sequence shown here is derived from an EMBL/GenBank/DDBJ whole genome shotgun (WGS) entry which is preliminary data.</text>
</comment>
<dbReference type="AlphaFoldDB" id="A0A9W8K6C6"/>
<sequence length="441" mass="48353">MAWRCTGRTNSQLIANMKANGIFHSERVMSAMNAVDRARYVLDKADAYEDSPQLRKHITAMPIGHSATISAPHMHAYASEHLLPYLRPGSKVLDVGSGSGYLVAVLHNLVSPGGKVVGVDHIPELVDWSVENLEADGLGEALRTGEITMIAGDGRQGYPAGGPYDAIHVGAAAPTVPQALVDQLASPGRMFIPVGSFMQYIEQIDKDEHGNTHQKKVMGYVPLTDRETQLGQAPHSETKKTTTGEYETHQTNPLKFKIPDYYYDFMSFSLFIALYNTTETHEYHWLLALAPSNDPSGTIPILHTHPTDGSPESQIQAVDGWVRGYSTHNIAMSSKLVCCVRLGTVMATAAYIASTLNREPISQNGQPLTSFHDHWSCSQWVMRALCTLTELGLIEGANLKLNSMKHPRWKDVFYHDICGLGDKAGAKTVGHMVGSVRVVDY</sequence>
<evidence type="ECO:0000313" key="9">
    <source>
        <dbReference type="Proteomes" id="UP001148786"/>
    </source>
</evidence>
<dbReference type="Gene3D" id="3.40.50.150">
    <property type="entry name" value="Vaccinia Virus protein VP39"/>
    <property type="match status" value="1"/>
</dbReference>
<dbReference type="PANTHER" id="PTHR11579:SF0">
    <property type="entry name" value="PROTEIN-L-ISOASPARTATE(D-ASPARTATE) O-METHYLTRANSFERASE"/>
    <property type="match status" value="1"/>
</dbReference>
<keyword evidence="7" id="KW-0949">S-adenosyl-L-methionine</keyword>
<organism evidence="8 9">
    <name type="scientific">Agrocybe chaxingu</name>
    <dbReference type="NCBI Taxonomy" id="84603"/>
    <lineage>
        <taxon>Eukaryota</taxon>
        <taxon>Fungi</taxon>
        <taxon>Dikarya</taxon>
        <taxon>Basidiomycota</taxon>
        <taxon>Agaricomycotina</taxon>
        <taxon>Agaricomycetes</taxon>
        <taxon>Agaricomycetidae</taxon>
        <taxon>Agaricales</taxon>
        <taxon>Agaricineae</taxon>
        <taxon>Strophariaceae</taxon>
        <taxon>Agrocybe</taxon>
    </lineage>
</organism>
<reference evidence="8" key="1">
    <citation type="submission" date="2022-07" db="EMBL/GenBank/DDBJ databases">
        <title>Genome Sequence of Agrocybe chaxingu.</title>
        <authorList>
            <person name="Buettner E."/>
        </authorList>
    </citation>
    <scope>NUCLEOTIDE SEQUENCE</scope>
    <source>
        <strain evidence="8">MP-N11</strain>
    </source>
</reference>
<dbReference type="GO" id="GO:0032259">
    <property type="term" value="P:methylation"/>
    <property type="evidence" value="ECO:0007669"/>
    <property type="project" value="UniProtKB-KW"/>
</dbReference>
<keyword evidence="5" id="KW-0489">Methyltransferase</keyword>
<keyword evidence="4" id="KW-0963">Cytoplasm</keyword>
<comment type="similarity">
    <text evidence="2">Belongs to the methyltransferase superfamily. L-isoaspartyl/D-aspartyl protein methyltransferase family.</text>
</comment>
<dbReference type="PANTHER" id="PTHR11579">
    <property type="entry name" value="PROTEIN-L-ISOASPARTATE O-METHYLTRANSFERASE"/>
    <property type="match status" value="1"/>
</dbReference>
<evidence type="ECO:0000256" key="3">
    <source>
        <dbReference type="ARBA" id="ARBA00011890"/>
    </source>
</evidence>
<evidence type="ECO:0000256" key="7">
    <source>
        <dbReference type="ARBA" id="ARBA00022691"/>
    </source>
</evidence>
<evidence type="ECO:0000313" key="8">
    <source>
        <dbReference type="EMBL" id="KAJ3513292.1"/>
    </source>
</evidence>
<dbReference type="OrthoDB" id="73890at2759"/>
<gene>
    <name evidence="8" type="ORF">NLJ89_g3028</name>
</gene>
<dbReference type="InterPro" id="IPR000682">
    <property type="entry name" value="PCMT"/>
</dbReference>
<dbReference type="Pfam" id="PF21858">
    <property type="entry name" value="DUF6914"/>
    <property type="match status" value="1"/>
</dbReference>
<dbReference type="GO" id="GO:0004719">
    <property type="term" value="F:protein-L-isoaspartate (D-aspartate) O-methyltransferase activity"/>
    <property type="evidence" value="ECO:0007669"/>
    <property type="project" value="UniProtKB-EC"/>
</dbReference>
<dbReference type="EC" id="2.1.1.77" evidence="3"/>
<dbReference type="InterPro" id="IPR029063">
    <property type="entry name" value="SAM-dependent_MTases_sf"/>
</dbReference>
<dbReference type="InterPro" id="IPR054208">
    <property type="entry name" value="DUF6914"/>
</dbReference>
<dbReference type="Pfam" id="PF01135">
    <property type="entry name" value="PCMT"/>
    <property type="match status" value="1"/>
</dbReference>
<evidence type="ECO:0000256" key="4">
    <source>
        <dbReference type="ARBA" id="ARBA00022490"/>
    </source>
</evidence>
<dbReference type="CDD" id="cd02440">
    <property type="entry name" value="AdoMet_MTases"/>
    <property type="match status" value="1"/>
</dbReference>
<evidence type="ECO:0000256" key="5">
    <source>
        <dbReference type="ARBA" id="ARBA00022603"/>
    </source>
</evidence>
<comment type="subcellular location">
    <subcellularLocation>
        <location evidence="1">Cytoplasm</location>
    </subcellularLocation>
</comment>
<proteinExistence type="inferred from homology"/>
<evidence type="ECO:0000256" key="6">
    <source>
        <dbReference type="ARBA" id="ARBA00022679"/>
    </source>
</evidence>
<dbReference type="PROSITE" id="PS01279">
    <property type="entry name" value="PCMT"/>
    <property type="match status" value="1"/>
</dbReference>
<name>A0A9W8K6C6_9AGAR</name>
<accession>A0A9W8K6C6</accession>
<dbReference type="Proteomes" id="UP001148786">
    <property type="component" value="Unassembled WGS sequence"/>
</dbReference>
<keyword evidence="6" id="KW-0808">Transferase</keyword>
<evidence type="ECO:0000256" key="2">
    <source>
        <dbReference type="ARBA" id="ARBA00005369"/>
    </source>
</evidence>
<dbReference type="NCBIfam" id="TIGR00080">
    <property type="entry name" value="pimt"/>
    <property type="match status" value="1"/>
</dbReference>
<dbReference type="GO" id="GO:0005737">
    <property type="term" value="C:cytoplasm"/>
    <property type="evidence" value="ECO:0007669"/>
    <property type="project" value="UniProtKB-SubCell"/>
</dbReference>
<dbReference type="EMBL" id="JANKHO010000206">
    <property type="protein sequence ID" value="KAJ3513292.1"/>
    <property type="molecule type" value="Genomic_DNA"/>
</dbReference>
<evidence type="ECO:0000256" key="1">
    <source>
        <dbReference type="ARBA" id="ARBA00004496"/>
    </source>
</evidence>